<keyword evidence="6" id="KW-1185">Reference proteome</keyword>
<evidence type="ECO:0000256" key="3">
    <source>
        <dbReference type="SAM" id="SignalP"/>
    </source>
</evidence>
<feature type="transmembrane region" description="Helical" evidence="2">
    <location>
        <begin position="207"/>
        <end position="226"/>
    </location>
</feature>
<feature type="transmembrane region" description="Helical" evidence="2">
    <location>
        <begin position="242"/>
        <end position="260"/>
    </location>
</feature>
<dbReference type="EMBL" id="CP053843">
    <property type="protein sequence ID" value="QKF65570.1"/>
    <property type="molecule type" value="Genomic_DNA"/>
</dbReference>
<evidence type="ECO:0008006" key="7">
    <source>
        <dbReference type="Google" id="ProtNLM"/>
    </source>
</evidence>
<feature type="signal peptide" evidence="3">
    <location>
        <begin position="1"/>
        <end position="19"/>
    </location>
</feature>
<reference evidence="4" key="1">
    <citation type="submission" date="2020-05" db="EMBL/GenBank/DDBJ databases">
        <title>Complete genome sequencing of Campylobacter and Arcobacter type strains.</title>
        <authorList>
            <person name="Miller W.G."/>
            <person name="Yee E."/>
        </authorList>
    </citation>
    <scope>NUCLEOTIDE SEQUENCE [LARGE SCALE GENOMIC DNA]</scope>
    <source>
        <strain evidence="4">LMG 27932</strain>
        <plasmid evidence="4">pCCORG</plasmid>
    </source>
</reference>
<dbReference type="KEGG" id="ccor:CCORG_a0034"/>
<feature type="transmembrane region" description="Helical" evidence="2">
    <location>
        <begin position="596"/>
        <end position="624"/>
    </location>
</feature>
<organism evidence="4">
    <name type="scientific">Campylobacter corcagiensis</name>
    <dbReference type="NCBI Taxonomy" id="1448857"/>
    <lineage>
        <taxon>Bacteria</taxon>
        <taxon>Pseudomonadati</taxon>
        <taxon>Campylobacterota</taxon>
        <taxon>Epsilonproteobacteria</taxon>
        <taxon>Campylobacterales</taxon>
        <taxon>Campylobacteraceae</taxon>
        <taxon>Campylobacter</taxon>
    </lineage>
</organism>
<keyword evidence="2" id="KW-0472">Membrane</keyword>
<keyword evidence="2" id="KW-1133">Transmembrane helix</keyword>
<keyword evidence="4" id="KW-0614">Plasmid</keyword>
<feature type="transmembrane region" description="Helical" evidence="2">
    <location>
        <begin position="487"/>
        <end position="509"/>
    </location>
</feature>
<gene>
    <name evidence="4" type="ORF">CCORG_a0034</name>
    <name evidence="5" type="ORF">IMC76_00065</name>
</gene>
<dbReference type="RefSeq" id="WP_025803672.1">
    <property type="nucleotide sequence ID" value="NZ_CP053843.1"/>
</dbReference>
<dbReference type="AlphaFoldDB" id="A0A6M8MXR4"/>
<dbReference type="Proteomes" id="UP000594749">
    <property type="component" value="Plasmid pLMG-27932-1"/>
</dbReference>
<feature type="transmembrane region" description="Helical" evidence="2">
    <location>
        <begin position="549"/>
        <end position="575"/>
    </location>
</feature>
<feature type="transmembrane region" description="Helical" evidence="2">
    <location>
        <begin position="647"/>
        <end position="675"/>
    </location>
</feature>
<feature type="transmembrane region" description="Helical" evidence="2">
    <location>
        <begin position="521"/>
        <end position="543"/>
    </location>
</feature>
<dbReference type="OrthoDB" id="5354855at2"/>
<dbReference type="EMBL" id="CP063077">
    <property type="protein sequence ID" value="QOQ86522.1"/>
    <property type="molecule type" value="Genomic_DNA"/>
</dbReference>
<evidence type="ECO:0000313" key="6">
    <source>
        <dbReference type="Proteomes" id="UP000594749"/>
    </source>
</evidence>
<evidence type="ECO:0000313" key="4">
    <source>
        <dbReference type="EMBL" id="QKF65570.1"/>
    </source>
</evidence>
<keyword evidence="2" id="KW-0812">Transmembrane</keyword>
<keyword evidence="3" id="KW-0732">Signal</keyword>
<name>A0A6M8MXR4_9BACT</name>
<reference evidence="5 6" key="2">
    <citation type="submission" date="2020-10" db="EMBL/GenBank/DDBJ databases">
        <title>Campylobacter and Helicobacter PacBio genomes.</title>
        <authorList>
            <person name="Lane C."/>
        </authorList>
    </citation>
    <scope>NUCLEOTIDE SEQUENCE [LARGE SCALE GENOMIC DNA]</scope>
    <source>
        <strain evidence="5 6">2016D-0077</strain>
        <plasmid evidence="5 6">pLMG-27932-1</plasmid>
    </source>
</reference>
<proteinExistence type="predicted"/>
<feature type="chain" id="PRO_5038312412" description="DotA/TraY family protein" evidence="3">
    <location>
        <begin position="20"/>
        <end position="711"/>
    </location>
</feature>
<evidence type="ECO:0000256" key="2">
    <source>
        <dbReference type="SAM" id="Phobius"/>
    </source>
</evidence>
<sequence length="711" mass="79844">MKAKNIFLIFFLLLNFLNANDIKSQQDLAQEKMFLDKNDEVIERQCIPTCRKVNNNFIALVVDFDPKSGMTYCDIYDKNDLSNPTGIMANTKNKFCREMTNKKVSPKTLLSYGKGYDNASSLAYKPNNVTLTKFLAGLVTLDPELIDFKTTEATGRLTLKDPTAVYGTNTTDITGDDMLIATTDNLNKSNLAYYSMLYENMSNVYTALQYILLVCVGGWFFGVLGIKKLNERIEKANNQGRVLNTFLVPVIAFATFFMPIPESSGMNGTIIQKLIRASANISNDFADRVGTIGAEAYMQKLYSSVGAFSIEGEKILREDALNLPTIKLSYELALDECKKRYPNIASFMQESHSTDFFNVNGKDEKYTYLGCQNIEHSLQSYQSLERQNKLYLGALEKSIKNNKLDTLLKQINDSVNKRENELGWINSTIIPAMNVLVQNISLIEDNDIALQIQEDNKKITEQTSKEKATSNSENRKEMGRGEAQEEIALIMGNLAYLILPGAGEILNVIKEFFTSWGGNIPILKGFLNASGTIAGIGTIMIMYNQILQYIPLTVSIVASALAFLGYIIELAKFFYITPFVTAFSLTAGRQNKITEFLVTGITIFIKPILIVIFIYFALFIYGLFTDIFMIYSLEQLGMMRELQNQTILTMVMGIFSTLLKIVGAIGATYIMWKIILTAPNWVMKMIGLNDSGANNMVEQLSRNLERYSLQV</sequence>
<accession>A0A6M8MXR4</accession>
<evidence type="ECO:0000313" key="5">
    <source>
        <dbReference type="EMBL" id="QOQ86522.1"/>
    </source>
</evidence>
<evidence type="ECO:0000256" key="1">
    <source>
        <dbReference type="SAM" id="MobiDB-lite"/>
    </source>
</evidence>
<protein>
    <recommendedName>
        <fullName evidence="7">DotA/TraY family protein</fullName>
    </recommendedName>
</protein>
<geneLocation type="plasmid" evidence="5 6">
    <name>pLMG-27932-1</name>
</geneLocation>
<geneLocation type="plasmid" evidence="4">
    <name>pCCORG</name>
</geneLocation>
<feature type="region of interest" description="Disordered" evidence="1">
    <location>
        <begin position="460"/>
        <end position="480"/>
    </location>
</feature>